<dbReference type="InterPro" id="IPR010722">
    <property type="entry name" value="BATS_dom"/>
</dbReference>
<evidence type="ECO:0000256" key="1">
    <source>
        <dbReference type="ARBA" id="ARBA00004942"/>
    </source>
</evidence>
<feature type="binding site" evidence="16 17">
    <location>
        <position position="61"/>
    </location>
    <ligand>
        <name>[4Fe-4S] cluster</name>
        <dbReference type="ChEBI" id="CHEBI:49883"/>
        <note>4Fe-4S-S-AdoMet</note>
    </ligand>
</feature>
<comment type="pathway">
    <text evidence="1 16">Cofactor biosynthesis; biotin biosynthesis; biotin from 7,8-diaminononanoate: step 2/2.</text>
</comment>
<keyword evidence="9 16" id="KW-0479">Metal-binding</keyword>
<evidence type="ECO:0000256" key="5">
    <source>
        <dbReference type="ARBA" id="ARBA00022485"/>
    </source>
</evidence>
<keyword evidence="12 16" id="KW-0411">Iron-sulfur</keyword>
<keyword evidence="10 16" id="KW-0093">Biotin biosynthesis</keyword>
<keyword evidence="7 16" id="KW-0949">S-adenosyl-L-methionine</keyword>
<dbReference type="NCBIfam" id="TIGR00433">
    <property type="entry name" value="bioB"/>
    <property type="match status" value="1"/>
</dbReference>
<dbReference type="HAMAP" id="MF_01694">
    <property type="entry name" value="BioB"/>
    <property type="match status" value="1"/>
</dbReference>
<dbReference type="Proteomes" id="UP000241048">
    <property type="component" value="Unassembled WGS sequence"/>
</dbReference>
<evidence type="ECO:0000259" key="18">
    <source>
        <dbReference type="PROSITE" id="PS51918"/>
    </source>
</evidence>
<keyword evidence="5 16" id="KW-0004">4Fe-4S</keyword>
<evidence type="ECO:0000256" key="3">
    <source>
        <dbReference type="ARBA" id="ARBA00011738"/>
    </source>
</evidence>
<organism evidence="19 20">
    <name type="scientific">Clostridium fessum</name>
    <dbReference type="NCBI Taxonomy" id="2126740"/>
    <lineage>
        <taxon>Bacteria</taxon>
        <taxon>Bacillati</taxon>
        <taxon>Bacillota</taxon>
        <taxon>Clostridia</taxon>
        <taxon>Eubacteriales</taxon>
        <taxon>Clostridiaceae</taxon>
        <taxon>Clostridium</taxon>
    </lineage>
</organism>
<dbReference type="InterPro" id="IPR013785">
    <property type="entry name" value="Aldolase_TIM"/>
</dbReference>
<feature type="binding site" evidence="16 17">
    <location>
        <position position="68"/>
    </location>
    <ligand>
        <name>[4Fe-4S] cluster</name>
        <dbReference type="ChEBI" id="CHEBI:49883"/>
        <note>4Fe-4S-S-AdoMet</note>
    </ligand>
</feature>
<evidence type="ECO:0000256" key="16">
    <source>
        <dbReference type="HAMAP-Rule" id="MF_01694"/>
    </source>
</evidence>
<dbReference type="InterPro" id="IPR058240">
    <property type="entry name" value="rSAM_sf"/>
</dbReference>
<dbReference type="CDD" id="cd01335">
    <property type="entry name" value="Radical_SAM"/>
    <property type="match status" value="1"/>
</dbReference>
<comment type="cofactor">
    <cofactor evidence="16 17">
        <name>[4Fe-4S] cluster</name>
        <dbReference type="ChEBI" id="CHEBI:49883"/>
    </cofactor>
    <text evidence="16 17">Binds 1 [4Fe-4S] cluster. The cluster is coordinated with 3 cysteines and an exchangeable S-adenosyl-L-methionine.</text>
</comment>
<dbReference type="InterPro" id="IPR006638">
    <property type="entry name" value="Elp3/MiaA/NifB-like_rSAM"/>
</dbReference>
<protein>
    <recommendedName>
        <fullName evidence="15 16">Biotin synthase</fullName>
        <ecNumber evidence="4 16">2.8.1.6</ecNumber>
    </recommendedName>
</protein>
<evidence type="ECO:0000256" key="14">
    <source>
        <dbReference type="ARBA" id="ARBA00057568"/>
    </source>
</evidence>
<dbReference type="SUPFAM" id="SSF102114">
    <property type="entry name" value="Radical SAM enzymes"/>
    <property type="match status" value="1"/>
</dbReference>
<proteinExistence type="inferred from homology"/>
<dbReference type="RefSeq" id="WP_107001805.1">
    <property type="nucleotide sequence ID" value="NZ_JAQDZI010000017.1"/>
</dbReference>
<keyword evidence="11 16" id="KW-0408">Iron</keyword>
<comment type="cofactor">
    <cofactor evidence="17">
        <name>[2Fe-2S] cluster</name>
        <dbReference type="ChEBI" id="CHEBI:190135"/>
    </cofactor>
    <text evidence="17">Binds 1 [2Fe-2S] cluster. The cluster is coordinated with 3 cysteines and 1 arginine.</text>
</comment>
<keyword evidence="6 16" id="KW-0808">Transferase</keyword>
<dbReference type="AlphaFoldDB" id="A0A2T3FKA6"/>
<evidence type="ECO:0000256" key="7">
    <source>
        <dbReference type="ARBA" id="ARBA00022691"/>
    </source>
</evidence>
<comment type="function">
    <text evidence="14 16">Catalyzes the conversion of dethiobiotin (DTB) to biotin by the insertion of a sulfur atom into dethiobiotin via a radical-based mechanism.</text>
</comment>
<evidence type="ECO:0000256" key="12">
    <source>
        <dbReference type="ARBA" id="ARBA00023014"/>
    </source>
</evidence>
<dbReference type="InterPro" id="IPR002684">
    <property type="entry name" value="Biotin_synth/BioAB"/>
</dbReference>
<dbReference type="PROSITE" id="PS51918">
    <property type="entry name" value="RADICAL_SAM"/>
    <property type="match status" value="1"/>
</dbReference>
<comment type="similarity">
    <text evidence="2 16">Belongs to the radical SAM superfamily. Biotin synthase family.</text>
</comment>
<sequence>MSLQLAEDIIKGRRLKRGEDLSFLLSEDLDELCAGADKIRKELCGNHVDLCSIINGRSGRCGEDCKFCAQSACHHAKVEEYPFLEPEEILEDCKRHEAKKVHRYSIVTAGRALTGAEMEKALRAYRAMKKECKVELCASHGLLSQEDFNRLKEAGVGRYHANIETSRRNFPNICTTHTFEDKLEVIRRAQAAGLSVCSGGIIGMGETWEDRIDMAITLSELGIKSIPLNILRPIPGTPLEHQAALSEDEILRTIAIFRYINPTAMVRLAAGRNSMKHSGEQAFRSGANAAITGDMLTTSGNRISEDQEMLAAMGFTL</sequence>
<keyword evidence="8 16" id="KW-0001">2Fe-2S</keyword>
<evidence type="ECO:0000256" key="10">
    <source>
        <dbReference type="ARBA" id="ARBA00022756"/>
    </source>
</evidence>
<gene>
    <name evidence="16 19" type="primary">bioB</name>
    <name evidence="19" type="ORF">C7U56_14430</name>
</gene>
<dbReference type="PANTHER" id="PTHR22976">
    <property type="entry name" value="BIOTIN SYNTHASE"/>
    <property type="match status" value="1"/>
</dbReference>
<dbReference type="Gene3D" id="3.20.20.70">
    <property type="entry name" value="Aldolase class I"/>
    <property type="match status" value="1"/>
</dbReference>
<dbReference type="PIRSF" id="PIRSF001619">
    <property type="entry name" value="Biotin_synth"/>
    <property type="match status" value="1"/>
</dbReference>
<evidence type="ECO:0000256" key="17">
    <source>
        <dbReference type="PIRSR" id="PIRSR001619-1"/>
    </source>
</evidence>
<comment type="cofactor">
    <cofactor evidence="16">
        <name>[2Fe-2S] cluster</name>
        <dbReference type="ChEBI" id="CHEBI:190135"/>
    </cofactor>
    <text evidence="16">Binds 1 [2Fe-2S] cluster. The cluster is coordinated with 3 cysteines and 1 arginine.</text>
</comment>
<dbReference type="Pfam" id="PF04055">
    <property type="entry name" value="Radical_SAM"/>
    <property type="match status" value="1"/>
</dbReference>
<evidence type="ECO:0000256" key="13">
    <source>
        <dbReference type="ARBA" id="ARBA00051157"/>
    </source>
</evidence>
<evidence type="ECO:0000256" key="9">
    <source>
        <dbReference type="ARBA" id="ARBA00022723"/>
    </source>
</evidence>
<name>A0A2T3FKA6_9CLOT</name>
<evidence type="ECO:0000256" key="2">
    <source>
        <dbReference type="ARBA" id="ARBA00010765"/>
    </source>
</evidence>
<dbReference type="PANTHER" id="PTHR22976:SF2">
    <property type="entry name" value="BIOTIN SYNTHASE, MITOCHONDRIAL"/>
    <property type="match status" value="1"/>
</dbReference>
<dbReference type="InterPro" id="IPR024177">
    <property type="entry name" value="Biotin_synthase"/>
</dbReference>
<feature type="binding site" evidence="16 17">
    <location>
        <position position="137"/>
    </location>
    <ligand>
        <name>[2Fe-2S] cluster</name>
        <dbReference type="ChEBI" id="CHEBI:190135"/>
    </ligand>
</feature>
<dbReference type="SMART" id="SM00876">
    <property type="entry name" value="BATS"/>
    <property type="match status" value="1"/>
</dbReference>
<feature type="binding site" evidence="16 17">
    <location>
        <position position="65"/>
    </location>
    <ligand>
        <name>[4Fe-4S] cluster</name>
        <dbReference type="ChEBI" id="CHEBI:49883"/>
        <note>4Fe-4S-S-AdoMet</note>
    </ligand>
</feature>
<dbReference type="Pfam" id="PF06968">
    <property type="entry name" value="BATS"/>
    <property type="match status" value="1"/>
</dbReference>
<evidence type="ECO:0000313" key="20">
    <source>
        <dbReference type="Proteomes" id="UP000241048"/>
    </source>
</evidence>
<dbReference type="GO" id="GO:0051537">
    <property type="term" value="F:2 iron, 2 sulfur cluster binding"/>
    <property type="evidence" value="ECO:0007669"/>
    <property type="project" value="UniProtKB-KW"/>
</dbReference>
<evidence type="ECO:0000256" key="11">
    <source>
        <dbReference type="ARBA" id="ARBA00023004"/>
    </source>
</evidence>
<dbReference type="EC" id="2.8.1.6" evidence="4 16"/>
<evidence type="ECO:0000256" key="8">
    <source>
        <dbReference type="ARBA" id="ARBA00022714"/>
    </source>
</evidence>
<feature type="domain" description="Radical SAM core" evidence="18">
    <location>
        <begin position="43"/>
        <end position="272"/>
    </location>
</feature>
<dbReference type="GO" id="GO:0005506">
    <property type="term" value="F:iron ion binding"/>
    <property type="evidence" value="ECO:0007669"/>
    <property type="project" value="UniProtKB-UniRule"/>
</dbReference>
<evidence type="ECO:0000313" key="19">
    <source>
        <dbReference type="EMBL" id="PST35692.1"/>
    </source>
</evidence>
<comment type="subunit">
    <text evidence="3 16">Homodimer.</text>
</comment>
<reference evidence="19 20" key="1">
    <citation type="submission" date="2018-03" db="EMBL/GenBank/DDBJ databases">
        <title>Lachnoclostridium SNUG30386 gen.nov., sp.nov., isolated from human faeces.</title>
        <authorList>
            <person name="Seo B."/>
            <person name="Jeon K."/>
            <person name="Ko G."/>
        </authorList>
    </citation>
    <scope>NUCLEOTIDE SEQUENCE [LARGE SCALE GENOMIC DNA]</scope>
    <source>
        <strain evidence="19 20">SNUG30386</strain>
    </source>
</reference>
<comment type="caution">
    <text evidence="19">The sequence shown here is derived from an EMBL/GenBank/DDBJ whole genome shotgun (WGS) entry which is preliminary data.</text>
</comment>
<dbReference type="FunFam" id="3.20.20.70:FF:000026">
    <property type="entry name" value="Biotin synthase"/>
    <property type="match status" value="1"/>
</dbReference>
<feature type="binding site" evidence="16 17">
    <location>
        <position position="105"/>
    </location>
    <ligand>
        <name>[2Fe-2S] cluster</name>
        <dbReference type="ChEBI" id="CHEBI:190135"/>
    </ligand>
</feature>
<comment type="catalytic activity">
    <reaction evidence="13 16">
        <text>(4R,5S)-dethiobiotin + (sulfur carrier)-SH + 2 reduced [2Fe-2S]-[ferredoxin] + 2 S-adenosyl-L-methionine = (sulfur carrier)-H + biotin + 2 5'-deoxyadenosine + 2 L-methionine + 2 oxidized [2Fe-2S]-[ferredoxin]</text>
        <dbReference type="Rhea" id="RHEA:22060"/>
        <dbReference type="Rhea" id="RHEA-COMP:10000"/>
        <dbReference type="Rhea" id="RHEA-COMP:10001"/>
        <dbReference type="Rhea" id="RHEA-COMP:14737"/>
        <dbReference type="Rhea" id="RHEA-COMP:14739"/>
        <dbReference type="ChEBI" id="CHEBI:17319"/>
        <dbReference type="ChEBI" id="CHEBI:29917"/>
        <dbReference type="ChEBI" id="CHEBI:33737"/>
        <dbReference type="ChEBI" id="CHEBI:33738"/>
        <dbReference type="ChEBI" id="CHEBI:57586"/>
        <dbReference type="ChEBI" id="CHEBI:57844"/>
        <dbReference type="ChEBI" id="CHEBI:59789"/>
        <dbReference type="ChEBI" id="CHEBI:64428"/>
        <dbReference type="ChEBI" id="CHEBI:149473"/>
        <dbReference type="EC" id="2.8.1.6"/>
    </reaction>
</comment>
<dbReference type="SFLD" id="SFLDS00029">
    <property type="entry name" value="Radical_SAM"/>
    <property type="match status" value="1"/>
</dbReference>
<feature type="binding site" evidence="16 17">
    <location>
        <position position="197"/>
    </location>
    <ligand>
        <name>[2Fe-2S] cluster</name>
        <dbReference type="ChEBI" id="CHEBI:190135"/>
    </ligand>
</feature>
<feature type="binding site" evidence="16 17">
    <location>
        <position position="267"/>
    </location>
    <ligand>
        <name>[2Fe-2S] cluster</name>
        <dbReference type="ChEBI" id="CHEBI:190135"/>
    </ligand>
</feature>
<keyword evidence="20" id="KW-1185">Reference proteome</keyword>
<dbReference type="EMBL" id="PYLO01000007">
    <property type="protein sequence ID" value="PST35692.1"/>
    <property type="molecule type" value="Genomic_DNA"/>
</dbReference>
<accession>A0A2T3FKA6</accession>
<dbReference type="GO" id="GO:0009102">
    <property type="term" value="P:biotin biosynthetic process"/>
    <property type="evidence" value="ECO:0007669"/>
    <property type="project" value="UniProtKB-UniRule"/>
</dbReference>
<dbReference type="UniPathway" id="UPA00078">
    <property type="reaction ID" value="UER00162"/>
</dbReference>
<dbReference type="GO" id="GO:0051539">
    <property type="term" value="F:4 iron, 4 sulfur cluster binding"/>
    <property type="evidence" value="ECO:0007669"/>
    <property type="project" value="UniProtKB-KW"/>
</dbReference>
<dbReference type="GO" id="GO:0004076">
    <property type="term" value="F:biotin synthase activity"/>
    <property type="evidence" value="ECO:0007669"/>
    <property type="project" value="UniProtKB-UniRule"/>
</dbReference>
<evidence type="ECO:0000256" key="6">
    <source>
        <dbReference type="ARBA" id="ARBA00022679"/>
    </source>
</evidence>
<dbReference type="InterPro" id="IPR007197">
    <property type="entry name" value="rSAM"/>
</dbReference>
<dbReference type="SFLD" id="SFLDG01060">
    <property type="entry name" value="BATS_domain_containing"/>
    <property type="match status" value="1"/>
</dbReference>
<dbReference type="SMART" id="SM00729">
    <property type="entry name" value="Elp3"/>
    <property type="match status" value="1"/>
</dbReference>
<evidence type="ECO:0000256" key="4">
    <source>
        <dbReference type="ARBA" id="ARBA00012236"/>
    </source>
</evidence>
<evidence type="ECO:0000256" key="15">
    <source>
        <dbReference type="ARBA" id="ARBA00070199"/>
    </source>
</evidence>
<dbReference type="SFLD" id="SFLDG01278">
    <property type="entry name" value="biotin_synthase_like"/>
    <property type="match status" value="1"/>
</dbReference>